<dbReference type="InterPro" id="IPR051404">
    <property type="entry name" value="TA_system_antitoxin"/>
</dbReference>
<dbReference type="PANTHER" id="PTHR34504">
    <property type="entry name" value="ANTITOXIN HICB"/>
    <property type="match status" value="1"/>
</dbReference>
<accession>A0A1E3XEM0</accession>
<dbReference type="InterPro" id="IPR035069">
    <property type="entry name" value="TTHA1013/TTHA0281-like"/>
</dbReference>
<dbReference type="EMBL" id="MAYW01000013">
    <property type="protein sequence ID" value="ODS34075.1"/>
    <property type="molecule type" value="Genomic_DNA"/>
</dbReference>
<dbReference type="SUPFAM" id="SSF143100">
    <property type="entry name" value="TTHA1013/TTHA0281-like"/>
    <property type="match status" value="1"/>
</dbReference>
<dbReference type="InterPro" id="IPR031807">
    <property type="entry name" value="HicB-like"/>
</dbReference>
<dbReference type="Pfam" id="PF15919">
    <property type="entry name" value="HicB_lk_antitox"/>
    <property type="match status" value="1"/>
</dbReference>
<dbReference type="PATRIC" id="fig|1872076.5.peg.859"/>
<evidence type="ECO:0000259" key="1">
    <source>
        <dbReference type="Pfam" id="PF15919"/>
    </source>
</evidence>
<protein>
    <recommendedName>
        <fullName evidence="1">HicB-like antitoxin of toxin-antitoxin system domain-containing protein</fullName>
    </recommendedName>
</protein>
<organism evidence="2 3">
    <name type="scientific">Candidatus Scalindua rubra</name>
    <dbReference type="NCBI Taxonomy" id="1872076"/>
    <lineage>
        <taxon>Bacteria</taxon>
        <taxon>Pseudomonadati</taxon>
        <taxon>Planctomycetota</taxon>
        <taxon>Candidatus Brocadiia</taxon>
        <taxon>Candidatus Brocadiales</taxon>
        <taxon>Candidatus Scalinduaceae</taxon>
        <taxon>Candidatus Scalindua</taxon>
    </lineage>
</organism>
<dbReference type="Gene3D" id="3.30.160.250">
    <property type="match status" value="1"/>
</dbReference>
<evidence type="ECO:0000313" key="2">
    <source>
        <dbReference type="EMBL" id="ODS34075.1"/>
    </source>
</evidence>
<evidence type="ECO:0000313" key="3">
    <source>
        <dbReference type="Proteomes" id="UP000094056"/>
    </source>
</evidence>
<feature type="domain" description="HicB-like antitoxin of toxin-antitoxin system" evidence="1">
    <location>
        <begin position="3"/>
        <end position="54"/>
    </location>
</feature>
<comment type="caution">
    <text evidence="2">The sequence shown here is derived from an EMBL/GenBank/DDBJ whole genome shotgun (WGS) entry which is preliminary data.</text>
</comment>
<dbReference type="Proteomes" id="UP000094056">
    <property type="component" value="Unassembled WGS sequence"/>
</dbReference>
<gene>
    <name evidence="2" type="ORF">SCARUB_00748</name>
</gene>
<proteinExistence type="predicted"/>
<name>A0A1E3XEM0_9BACT</name>
<sequence>MKYPVVVHKSEHGYDVHCPILKGCHSQGDTVEEALENIKGAITTYLEMIAEETKGSIYKVVL</sequence>
<dbReference type="PANTHER" id="PTHR34504:SF2">
    <property type="entry name" value="UPF0150 PROTEIN SSL0259"/>
    <property type="match status" value="1"/>
</dbReference>
<reference evidence="2 3" key="1">
    <citation type="submission" date="2016-07" db="EMBL/GenBank/DDBJ databases">
        <title>Draft genome of Scalindua rubra, obtained from a brine-seawater interface in the Red Sea, sheds light on salt adaptation in anammox bacteria.</title>
        <authorList>
            <person name="Speth D.R."/>
            <person name="Lagkouvardos I."/>
            <person name="Wang Y."/>
            <person name="Qian P.-Y."/>
            <person name="Dutilh B.E."/>
            <person name="Jetten M.S."/>
        </authorList>
    </citation>
    <scope>NUCLEOTIDE SEQUENCE [LARGE SCALE GENOMIC DNA]</scope>
    <source>
        <strain evidence="2">BSI-1</strain>
    </source>
</reference>
<dbReference type="AlphaFoldDB" id="A0A1E3XEM0"/>